<dbReference type="GO" id="GO:0016192">
    <property type="term" value="P:vesicle-mediated transport"/>
    <property type="evidence" value="ECO:0007669"/>
    <property type="project" value="UniProtKB-ARBA"/>
</dbReference>
<dbReference type="EMBL" id="UZAF01016165">
    <property type="protein sequence ID" value="VDO22204.1"/>
    <property type="molecule type" value="Genomic_DNA"/>
</dbReference>
<evidence type="ECO:0000256" key="3">
    <source>
        <dbReference type="SAM" id="Coils"/>
    </source>
</evidence>
<organism evidence="9">
    <name type="scientific">Haemonchus placei</name>
    <name type="common">Barber's pole worm</name>
    <dbReference type="NCBI Taxonomy" id="6290"/>
    <lineage>
        <taxon>Eukaryota</taxon>
        <taxon>Metazoa</taxon>
        <taxon>Ecdysozoa</taxon>
        <taxon>Nematoda</taxon>
        <taxon>Chromadorea</taxon>
        <taxon>Rhabditida</taxon>
        <taxon>Rhabditina</taxon>
        <taxon>Rhabditomorpha</taxon>
        <taxon>Strongyloidea</taxon>
        <taxon>Trichostrongylidae</taxon>
        <taxon>Haemonchus</taxon>
    </lineage>
</organism>
<gene>
    <name evidence="7" type="ORF">HPLM_LOCUS4020</name>
</gene>
<dbReference type="Pfam" id="PF00621">
    <property type="entry name" value="RhoGEF"/>
    <property type="match status" value="1"/>
</dbReference>
<dbReference type="GO" id="GO:0035556">
    <property type="term" value="P:intracellular signal transduction"/>
    <property type="evidence" value="ECO:0007669"/>
    <property type="project" value="InterPro"/>
</dbReference>
<feature type="domain" description="DH" evidence="6">
    <location>
        <begin position="114"/>
        <end position="284"/>
    </location>
</feature>
<dbReference type="Gene3D" id="1.20.900.10">
    <property type="entry name" value="Dbl homology (DH) domain"/>
    <property type="match status" value="1"/>
</dbReference>
<dbReference type="PROSITE" id="PS50002">
    <property type="entry name" value="SH3"/>
    <property type="match status" value="1"/>
</dbReference>
<dbReference type="InterPro" id="IPR001452">
    <property type="entry name" value="SH3_domain"/>
</dbReference>
<dbReference type="Pfam" id="PF14604">
    <property type="entry name" value="SH3_9"/>
    <property type="match status" value="1"/>
</dbReference>
<evidence type="ECO:0000313" key="7">
    <source>
        <dbReference type="EMBL" id="VDO22204.1"/>
    </source>
</evidence>
<dbReference type="InterPro" id="IPR000219">
    <property type="entry name" value="DH_dom"/>
</dbReference>
<dbReference type="SMART" id="SM00326">
    <property type="entry name" value="SH3"/>
    <property type="match status" value="1"/>
</dbReference>
<name>A0A0N4W2Q7_HAEPC</name>
<keyword evidence="8" id="KW-1185">Reference proteome</keyword>
<evidence type="ECO:0000256" key="2">
    <source>
        <dbReference type="PROSITE-ProRule" id="PRU00192"/>
    </source>
</evidence>
<evidence type="ECO:0000313" key="9">
    <source>
        <dbReference type="WBParaSite" id="HPLM_0000402801-mRNA-1"/>
    </source>
</evidence>
<dbReference type="InterPro" id="IPR036028">
    <property type="entry name" value="SH3-like_dom_sf"/>
</dbReference>
<keyword evidence="1 2" id="KW-0728">SH3 domain</keyword>
<dbReference type="PROSITE" id="PS00741">
    <property type="entry name" value="DH_1"/>
    <property type="match status" value="1"/>
</dbReference>
<dbReference type="WBParaSite" id="HPLM_0000402801-mRNA-1">
    <property type="protein sequence ID" value="HPLM_0000402801-mRNA-1"/>
    <property type="gene ID" value="HPLM_0000402801"/>
</dbReference>
<feature type="region of interest" description="Disordered" evidence="4">
    <location>
        <begin position="647"/>
        <end position="666"/>
    </location>
</feature>
<protein>
    <submittedName>
        <fullName evidence="9">SH3 domain-containing protein</fullName>
    </submittedName>
</protein>
<evidence type="ECO:0000256" key="1">
    <source>
        <dbReference type="ARBA" id="ARBA00022443"/>
    </source>
</evidence>
<proteinExistence type="predicted"/>
<dbReference type="PROSITE" id="PS50010">
    <property type="entry name" value="DH_2"/>
    <property type="match status" value="1"/>
</dbReference>
<sequence>MAETRLDSQMAEPSVIVAKAKFSFEGKNNDELSFSKNDMITITQQIEGGWWEGTINGKTGWFPANYASIITEKDKLMRSKSVPNATALANGVNAANGIPVSGDVVNSNTSRTQFRAEIMRDFIRSEEAYVVSVQKTHEELLLPIRAAGILSPEDYSVLSCYIEDIAALQRVTLYRLKDALSLDVSQQRIGGILISCAAELKRLLVAYCENHPKAVEVLNEKMDAVRNVLLGHGRDVPSLIAGLSEPFRHLDKYPTVLQELERNMPEGHIDRGDVQRSCAVFKEMKVGCAFPFMHHFFKMYLVFQALCEAVRKQKELQLELLYTGLVESWASFEQRGRILYVGVVPLTCDGVCDDRCLALFSRMLMVLEITLDINSYRLMRKVSTYNLKVRCMENRAGLVVGDMELSVSSAFDLERWLEAFARCEGIVIEDCSVMTPPAVPQSYAVSNMHMPPSRKADISDMPIAERAVVGRKASIGNNELRLNHELEMILPDDADESGPNASNQRPLNDPIKKMCFRVVPPHRHVLAWNATSKKNVKMRKEVSVGEQHDAQLLRIIEAYCSGAARGAPVITDCRPPQLIVAEDEKILVEEVVGDEIIIQEKSLVDTVYALKDQVAGLRQELAAMNRALDREQRARRRLEELVRRGSLNAASPVSTPRPTMEMSVSQ</sequence>
<dbReference type="Pfam" id="PF16523">
    <property type="entry name" value="betaPIX_CC"/>
    <property type="match status" value="1"/>
</dbReference>
<evidence type="ECO:0000259" key="5">
    <source>
        <dbReference type="PROSITE" id="PS50002"/>
    </source>
</evidence>
<reference evidence="9" key="1">
    <citation type="submission" date="2017-02" db="UniProtKB">
        <authorList>
            <consortium name="WormBaseParasite"/>
        </authorList>
    </citation>
    <scope>IDENTIFICATION</scope>
</reference>
<dbReference type="CDD" id="cd11877">
    <property type="entry name" value="SH3_PIX"/>
    <property type="match status" value="1"/>
</dbReference>
<dbReference type="GO" id="GO:0005085">
    <property type="term" value="F:guanyl-nucleotide exchange factor activity"/>
    <property type="evidence" value="ECO:0007669"/>
    <property type="project" value="InterPro"/>
</dbReference>
<feature type="domain" description="SH3" evidence="5">
    <location>
        <begin position="13"/>
        <end position="72"/>
    </location>
</feature>
<dbReference type="Gene3D" id="1.20.5.390">
    <property type="entry name" value="L1 transposable element, trimerization domain"/>
    <property type="match status" value="1"/>
</dbReference>
<evidence type="ECO:0000259" key="6">
    <source>
        <dbReference type="PROSITE" id="PS50010"/>
    </source>
</evidence>
<reference evidence="7 8" key="2">
    <citation type="submission" date="2018-11" db="EMBL/GenBank/DDBJ databases">
        <authorList>
            <consortium name="Pathogen Informatics"/>
        </authorList>
    </citation>
    <scope>NUCLEOTIDE SEQUENCE [LARGE SCALE GENOMIC DNA]</scope>
    <source>
        <strain evidence="7 8">MHpl1</strain>
    </source>
</reference>
<evidence type="ECO:0000256" key="4">
    <source>
        <dbReference type="SAM" id="MobiDB-lite"/>
    </source>
</evidence>
<dbReference type="PANTHER" id="PTHR46026">
    <property type="entry name" value="RHO-TYPE GUANINE NUCLEOTIDE EXCHANGE FACTOR, ISOFORM F"/>
    <property type="match status" value="1"/>
</dbReference>
<dbReference type="InterPro" id="IPR035899">
    <property type="entry name" value="DBL_dom_sf"/>
</dbReference>
<feature type="coiled-coil region" evidence="3">
    <location>
        <begin position="607"/>
        <end position="644"/>
    </location>
</feature>
<keyword evidence="3" id="KW-0175">Coiled coil</keyword>
<dbReference type="Proteomes" id="UP000268014">
    <property type="component" value="Unassembled WGS sequence"/>
</dbReference>
<dbReference type="PANTHER" id="PTHR46026:SF1">
    <property type="entry name" value="RHO-TYPE GUANINE NUCLEOTIDE EXCHANGE FACTOR, ISOFORM F"/>
    <property type="match status" value="1"/>
</dbReference>
<dbReference type="STRING" id="6290.A0A0N4W2Q7"/>
<dbReference type="InterPro" id="IPR032409">
    <property type="entry name" value="GEF6/7_CC"/>
</dbReference>
<dbReference type="SMART" id="SM00325">
    <property type="entry name" value="RhoGEF"/>
    <property type="match status" value="1"/>
</dbReference>
<dbReference type="OrthoDB" id="443981at2759"/>
<dbReference type="SUPFAM" id="SSF50044">
    <property type="entry name" value="SH3-domain"/>
    <property type="match status" value="1"/>
</dbReference>
<dbReference type="PRINTS" id="PR00452">
    <property type="entry name" value="SH3DOMAIN"/>
</dbReference>
<dbReference type="Gene3D" id="2.30.30.40">
    <property type="entry name" value="SH3 Domains"/>
    <property type="match status" value="1"/>
</dbReference>
<dbReference type="OMA" id="IMFFEVT"/>
<evidence type="ECO:0000313" key="8">
    <source>
        <dbReference type="Proteomes" id="UP000268014"/>
    </source>
</evidence>
<dbReference type="FunFam" id="2.30.30.40:FF:000072">
    <property type="entry name" value="Unconventional Myosin IB"/>
    <property type="match status" value="1"/>
</dbReference>
<feature type="compositionally biased region" description="Polar residues" evidence="4">
    <location>
        <begin position="648"/>
        <end position="666"/>
    </location>
</feature>
<accession>A0A0N4W2Q7</accession>
<dbReference type="AlphaFoldDB" id="A0A0N4W2Q7"/>
<dbReference type="SUPFAM" id="SSF48065">
    <property type="entry name" value="DBL homology domain (DH-domain)"/>
    <property type="match status" value="1"/>
</dbReference>
<dbReference type="GO" id="GO:0005737">
    <property type="term" value="C:cytoplasm"/>
    <property type="evidence" value="ECO:0007669"/>
    <property type="project" value="TreeGrafter"/>
</dbReference>
<dbReference type="InterPro" id="IPR001331">
    <property type="entry name" value="GDS_CDC24_CS"/>
</dbReference>